<feature type="domain" description="SnoaL-like" evidence="2">
    <location>
        <begin position="46"/>
        <end position="162"/>
    </location>
</feature>
<evidence type="ECO:0000259" key="2">
    <source>
        <dbReference type="Pfam" id="PF13474"/>
    </source>
</evidence>
<evidence type="ECO:0000313" key="3">
    <source>
        <dbReference type="EMBL" id="MDO1559545.1"/>
    </source>
</evidence>
<proteinExistence type="predicted"/>
<dbReference type="Proteomes" id="UP001169063">
    <property type="component" value="Unassembled WGS sequence"/>
</dbReference>
<organism evidence="3 4">
    <name type="scientific">Peiella sedimenti</name>
    <dbReference type="NCBI Taxonomy" id="3061083"/>
    <lineage>
        <taxon>Bacteria</taxon>
        <taxon>Pseudomonadati</taxon>
        <taxon>Pseudomonadota</taxon>
        <taxon>Alphaproteobacteria</taxon>
        <taxon>Caulobacterales</taxon>
        <taxon>Caulobacteraceae</taxon>
        <taxon>Peiella</taxon>
    </lineage>
</organism>
<reference evidence="3" key="1">
    <citation type="submission" date="2023-07" db="EMBL/GenBank/DDBJ databases">
        <title>Brevundimonas soil sp. nov., isolated from the soil of chemical plant.</title>
        <authorList>
            <person name="Wu N."/>
        </authorList>
    </citation>
    <scope>NUCLEOTIDE SEQUENCE</scope>
    <source>
        <strain evidence="3">XZ-24</strain>
    </source>
</reference>
<dbReference type="Gene3D" id="3.10.450.50">
    <property type="match status" value="1"/>
</dbReference>
<accession>A0ABT8SLX2</accession>
<feature type="signal peptide" evidence="1">
    <location>
        <begin position="1"/>
        <end position="22"/>
    </location>
</feature>
<dbReference type="SUPFAM" id="SSF54427">
    <property type="entry name" value="NTF2-like"/>
    <property type="match status" value="1"/>
</dbReference>
<keyword evidence="1" id="KW-0732">Signal</keyword>
<comment type="caution">
    <text evidence="3">The sequence shown here is derived from an EMBL/GenBank/DDBJ whole genome shotgun (WGS) entry which is preliminary data.</text>
</comment>
<protein>
    <submittedName>
        <fullName evidence="3">Nuclear transport factor 2 family protein</fullName>
    </submittedName>
</protein>
<dbReference type="EMBL" id="JAUKTR010000003">
    <property type="protein sequence ID" value="MDO1559545.1"/>
    <property type="molecule type" value="Genomic_DNA"/>
</dbReference>
<dbReference type="InterPro" id="IPR037401">
    <property type="entry name" value="SnoaL-like"/>
</dbReference>
<keyword evidence="4" id="KW-1185">Reference proteome</keyword>
<dbReference type="InterPro" id="IPR032710">
    <property type="entry name" value="NTF2-like_dom_sf"/>
</dbReference>
<evidence type="ECO:0000313" key="4">
    <source>
        <dbReference type="Proteomes" id="UP001169063"/>
    </source>
</evidence>
<name>A0ABT8SLX2_9CAUL</name>
<feature type="chain" id="PRO_5045094602" evidence="1">
    <location>
        <begin position="23"/>
        <end position="167"/>
    </location>
</feature>
<dbReference type="Pfam" id="PF13474">
    <property type="entry name" value="SnoaL_3"/>
    <property type="match status" value="1"/>
</dbReference>
<sequence length="167" mass="17386">MRIGLTVIAALSLAAASLPAAARHPENGQTAPSALALPAELEAPAQVVDGFHAALARGDTEAALGFLAEDALIYESGGVERGRAEYAAHHLGADAAFAQAVPSRVLRRTGALRGTTAWLASEGRVTGAYNDRALDHITNETIILEHDGAAWRIVHIHWSSAAAPTRS</sequence>
<dbReference type="RefSeq" id="WP_302109974.1">
    <property type="nucleotide sequence ID" value="NZ_JAUKTR010000003.1"/>
</dbReference>
<gene>
    <name evidence="3" type="ORF">Q0812_08910</name>
</gene>
<evidence type="ECO:0000256" key="1">
    <source>
        <dbReference type="SAM" id="SignalP"/>
    </source>
</evidence>